<feature type="compositionally biased region" description="Low complexity" evidence="1">
    <location>
        <begin position="237"/>
        <end position="265"/>
    </location>
</feature>
<feature type="compositionally biased region" description="Low complexity" evidence="1">
    <location>
        <begin position="191"/>
        <end position="202"/>
    </location>
</feature>
<dbReference type="GeneID" id="6072219"/>
<feature type="compositionally biased region" description="Polar residues" evidence="1">
    <location>
        <begin position="378"/>
        <end position="409"/>
    </location>
</feature>
<feature type="compositionally biased region" description="Polar residues" evidence="1">
    <location>
        <begin position="331"/>
        <end position="344"/>
    </location>
</feature>
<evidence type="ECO:0000313" key="2">
    <source>
        <dbReference type="EMBL" id="EDR12597.1"/>
    </source>
</evidence>
<feature type="compositionally biased region" description="Acidic residues" evidence="1">
    <location>
        <begin position="94"/>
        <end position="104"/>
    </location>
</feature>
<proteinExistence type="predicted"/>
<feature type="region of interest" description="Disordered" evidence="1">
    <location>
        <begin position="188"/>
        <end position="265"/>
    </location>
</feature>
<feature type="region of interest" description="Disordered" evidence="1">
    <location>
        <begin position="144"/>
        <end position="169"/>
    </location>
</feature>
<gene>
    <name evidence="2" type="ORF">LACBIDRAFT_292662</name>
</gene>
<feature type="compositionally biased region" description="Low complexity" evidence="1">
    <location>
        <begin position="600"/>
        <end position="611"/>
    </location>
</feature>
<evidence type="ECO:0000313" key="3">
    <source>
        <dbReference type="Proteomes" id="UP000001194"/>
    </source>
</evidence>
<feature type="region of interest" description="Disordered" evidence="1">
    <location>
        <begin position="60"/>
        <end position="122"/>
    </location>
</feature>
<feature type="compositionally biased region" description="Polar residues" evidence="1">
    <location>
        <begin position="203"/>
        <end position="212"/>
    </location>
</feature>
<dbReference type="InParanoid" id="B0CZC5"/>
<feature type="compositionally biased region" description="Low complexity" evidence="1">
    <location>
        <begin position="213"/>
        <end position="224"/>
    </location>
</feature>
<dbReference type="RefSeq" id="XP_001876861.1">
    <property type="nucleotide sequence ID" value="XM_001876826.1"/>
</dbReference>
<dbReference type="AlphaFoldDB" id="B0CZC5"/>
<dbReference type="KEGG" id="lbc:LACBIDRAFT_292662"/>
<keyword evidence="3" id="KW-1185">Reference proteome</keyword>
<name>B0CZC5_LACBS</name>
<feature type="compositionally biased region" description="Low complexity" evidence="1">
    <location>
        <begin position="410"/>
        <end position="440"/>
    </location>
</feature>
<feature type="compositionally biased region" description="Low complexity" evidence="1">
    <location>
        <begin position="366"/>
        <end position="377"/>
    </location>
</feature>
<dbReference type="OrthoDB" id="3246206at2759"/>
<evidence type="ECO:0000256" key="1">
    <source>
        <dbReference type="SAM" id="MobiDB-lite"/>
    </source>
</evidence>
<dbReference type="Proteomes" id="UP000001194">
    <property type="component" value="Unassembled WGS sequence"/>
</dbReference>
<protein>
    <submittedName>
        <fullName evidence="2">Predicted protein</fullName>
    </submittedName>
</protein>
<feature type="region of interest" description="Disordered" evidence="1">
    <location>
        <begin position="284"/>
        <end position="621"/>
    </location>
</feature>
<feature type="compositionally biased region" description="Basic and acidic residues" evidence="1">
    <location>
        <begin position="160"/>
        <end position="169"/>
    </location>
</feature>
<dbReference type="HOGENOM" id="CLU_454193_0_0_1"/>
<sequence>MVVPKQTLDPGRTGQCQAYGSSWGFIPELPPFPVFVVVHNELLATIAVSIQFTIYPNASSRGPVPVSSEAPSPDDSSIPLKRRGGKGSDKSSDTDTDSEDDDNDGDHNGMRQRRARGKGSAAGIASSIELEDLVASELREWRNTTSATGDFSSSFRQRKNREGADHDDVLGESTISIPYITMSPTHVLVDSSAPTTPTSTGTLRSRMSTPAVGSSPLPGSSPPLMSQVSDSRVTLVSPPSTISSSLTSPNQSSPAQPSPLLHPLLPEYIPSLSQSYPQDLDHEHGLELLSPPSSRSESPFSVLSGSGAANSPWMPIRATPSPLSALRSGAGATSPSARPTNNSQSPPPGLLRQGSDGWTPANPAYQQQQQQQQQQNQALESSTASVTSQYHSFPSSPAVSGSVSTLSNQGSGLSSPSTLSSPLQDQAASQRSLSALSSPSPITFTSPNPVPYIPQRSFPSTAAGQGTSLRLPLSASQPRSTLVFGTATESGDSEKEEGEGTPRSPRSPVSPHFRGGGDLSDLDFMSDFDERSDAGRVSSPHGFFDVGNLDHGRLSASGSGENQVLSPMSQTFLDVRQHDGDDPRSPFSDFGDLESENGFSDSGMSDSSWGSVTGDGNGGSH</sequence>
<organism evidence="3">
    <name type="scientific">Laccaria bicolor (strain S238N-H82 / ATCC MYA-4686)</name>
    <name type="common">Bicoloured deceiver</name>
    <name type="synonym">Laccaria laccata var. bicolor</name>
    <dbReference type="NCBI Taxonomy" id="486041"/>
    <lineage>
        <taxon>Eukaryota</taxon>
        <taxon>Fungi</taxon>
        <taxon>Dikarya</taxon>
        <taxon>Basidiomycota</taxon>
        <taxon>Agaricomycotina</taxon>
        <taxon>Agaricomycetes</taxon>
        <taxon>Agaricomycetidae</taxon>
        <taxon>Agaricales</taxon>
        <taxon>Agaricineae</taxon>
        <taxon>Hydnangiaceae</taxon>
        <taxon>Laccaria</taxon>
    </lineage>
</organism>
<accession>B0CZC5</accession>
<feature type="compositionally biased region" description="Polar residues" evidence="1">
    <location>
        <begin position="556"/>
        <end position="572"/>
    </location>
</feature>
<feature type="compositionally biased region" description="Low complexity" evidence="1">
    <location>
        <begin position="287"/>
        <end position="304"/>
    </location>
</feature>
<reference evidence="2 3" key="1">
    <citation type="journal article" date="2008" name="Nature">
        <title>The genome of Laccaria bicolor provides insights into mycorrhizal symbiosis.</title>
        <authorList>
            <person name="Martin F."/>
            <person name="Aerts A."/>
            <person name="Ahren D."/>
            <person name="Brun A."/>
            <person name="Danchin E.G.J."/>
            <person name="Duchaussoy F."/>
            <person name="Gibon J."/>
            <person name="Kohler A."/>
            <person name="Lindquist E."/>
            <person name="Pereda V."/>
            <person name="Salamov A."/>
            <person name="Shapiro H.J."/>
            <person name="Wuyts J."/>
            <person name="Blaudez D."/>
            <person name="Buee M."/>
            <person name="Brokstein P."/>
            <person name="Canbaeck B."/>
            <person name="Cohen D."/>
            <person name="Courty P.E."/>
            <person name="Coutinho P.M."/>
            <person name="Delaruelle C."/>
            <person name="Detter J.C."/>
            <person name="Deveau A."/>
            <person name="DiFazio S."/>
            <person name="Duplessis S."/>
            <person name="Fraissinet-Tachet L."/>
            <person name="Lucic E."/>
            <person name="Frey-Klett P."/>
            <person name="Fourrey C."/>
            <person name="Feussner I."/>
            <person name="Gay G."/>
            <person name="Grimwood J."/>
            <person name="Hoegger P.J."/>
            <person name="Jain P."/>
            <person name="Kilaru S."/>
            <person name="Labbe J."/>
            <person name="Lin Y.C."/>
            <person name="Legue V."/>
            <person name="Le Tacon F."/>
            <person name="Marmeisse R."/>
            <person name="Melayah D."/>
            <person name="Montanini B."/>
            <person name="Muratet M."/>
            <person name="Nehls U."/>
            <person name="Niculita-Hirzel H."/>
            <person name="Oudot-Le Secq M.P."/>
            <person name="Peter M."/>
            <person name="Quesneville H."/>
            <person name="Rajashekar B."/>
            <person name="Reich M."/>
            <person name="Rouhier N."/>
            <person name="Schmutz J."/>
            <person name="Yin T."/>
            <person name="Chalot M."/>
            <person name="Henrissat B."/>
            <person name="Kuees U."/>
            <person name="Lucas S."/>
            <person name="Van de Peer Y."/>
            <person name="Podila G.K."/>
            <person name="Polle A."/>
            <person name="Pukkila P.J."/>
            <person name="Richardson P.M."/>
            <person name="Rouze P."/>
            <person name="Sanders I.R."/>
            <person name="Stajich J.E."/>
            <person name="Tunlid A."/>
            <person name="Tuskan G."/>
            <person name="Grigoriev I.V."/>
        </authorList>
    </citation>
    <scope>NUCLEOTIDE SEQUENCE [LARGE SCALE GENOMIC DNA]</scope>
    <source>
        <strain evidence="3">S238N-H82 / ATCC MYA-4686</strain>
    </source>
</reference>
<feature type="compositionally biased region" description="Polar residues" evidence="1">
    <location>
        <begin position="457"/>
        <end position="480"/>
    </location>
</feature>
<feature type="compositionally biased region" description="Basic and acidic residues" evidence="1">
    <location>
        <begin position="575"/>
        <end position="584"/>
    </location>
</feature>
<dbReference type="EMBL" id="DS547094">
    <property type="protein sequence ID" value="EDR12597.1"/>
    <property type="molecule type" value="Genomic_DNA"/>
</dbReference>
<feature type="compositionally biased region" description="Polar residues" evidence="1">
    <location>
        <begin position="144"/>
        <end position="155"/>
    </location>
</feature>